<dbReference type="Gene3D" id="3.40.50.1820">
    <property type="entry name" value="alpha/beta hydrolase"/>
    <property type="match status" value="1"/>
</dbReference>
<keyword evidence="10" id="KW-1185">Reference proteome</keyword>
<reference evidence="9 10" key="1">
    <citation type="submission" date="2016-03" db="EMBL/GenBank/DDBJ databases">
        <authorList>
            <person name="Ploux O."/>
        </authorList>
    </citation>
    <scope>NUCLEOTIDE SEQUENCE [LARGE SCALE GENOMIC DNA]</scope>
    <source>
        <strain evidence="9 10">UAMH 11012</strain>
    </source>
</reference>
<dbReference type="GO" id="GO:0005739">
    <property type="term" value="C:mitochondrion"/>
    <property type="evidence" value="ECO:0007669"/>
    <property type="project" value="UniProtKB-SubCell"/>
</dbReference>
<feature type="compositionally biased region" description="Acidic residues" evidence="7">
    <location>
        <begin position="473"/>
        <end position="490"/>
    </location>
</feature>
<keyword evidence="8" id="KW-1133">Transmembrane helix</keyword>
<feature type="transmembrane region" description="Helical" evidence="8">
    <location>
        <begin position="1026"/>
        <end position="1047"/>
    </location>
</feature>
<organism evidence="9 10">
    <name type="scientific">Phialocephala subalpina</name>
    <dbReference type="NCBI Taxonomy" id="576137"/>
    <lineage>
        <taxon>Eukaryota</taxon>
        <taxon>Fungi</taxon>
        <taxon>Dikarya</taxon>
        <taxon>Ascomycota</taxon>
        <taxon>Pezizomycotina</taxon>
        <taxon>Leotiomycetes</taxon>
        <taxon>Helotiales</taxon>
        <taxon>Mollisiaceae</taxon>
        <taxon>Phialocephala</taxon>
        <taxon>Phialocephala fortinii species complex</taxon>
    </lineage>
</organism>
<feature type="region of interest" description="Disordered" evidence="7">
    <location>
        <begin position="631"/>
        <end position="655"/>
    </location>
</feature>
<dbReference type="PANTHER" id="PTHR48182">
    <property type="entry name" value="PROTEIN SERAC1"/>
    <property type="match status" value="1"/>
</dbReference>
<feature type="region of interest" description="Disordered" evidence="7">
    <location>
        <begin position="925"/>
        <end position="948"/>
    </location>
</feature>
<evidence type="ECO:0000256" key="4">
    <source>
        <dbReference type="ARBA" id="ARBA00022824"/>
    </source>
</evidence>
<evidence type="ECO:0000256" key="6">
    <source>
        <dbReference type="ARBA" id="ARBA00023136"/>
    </source>
</evidence>
<keyword evidence="5" id="KW-0496">Mitochondrion</keyword>
<accession>A0A1L7XI72</accession>
<dbReference type="InterPro" id="IPR052374">
    <property type="entry name" value="SERAC1"/>
</dbReference>
<proteinExistence type="predicted"/>
<evidence type="ECO:0000256" key="5">
    <source>
        <dbReference type="ARBA" id="ARBA00023128"/>
    </source>
</evidence>
<dbReference type="SUPFAM" id="SSF53474">
    <property type="entry name" value="alpha/beta-Hydrolases"/>
    <property type="match status" value="1"/>
</dbReference>
<dbReference type="AlphaFoldDB" id="A0A1L7XI72"/>
<feature type="region of interest" description="Disordered" evidence="7">
    <location>
        <begin position="594"/>
        <end position="619"/>
    </location>
</feature>
<dbReference type="PANTHER" id="PTHR48182:SF2">
    <property type="entry name" value="PROTEIN SERAC1"/>
    <property type="match status" value="1"/>
</dbReference>
<evidence type="ECO:0000256" key="3">
    <source>
        <dbReference type="ARBA" id="ARBA00004370"/>
    </source>
</evidence>
<protein>
    <recommendedName>
        <fullName evidence="11">DUF676 domain-containing protein</fullName>
    </recommendedName>
</protein>
<dbReference type="OrthoDB" id="5086500at2759"/>
<evidence type="ECO:0000313" key="9">
    <source>
        <dbReference type="EMBL" id="CZR64732.1"/>
    </source>
</evidence>
<feature type="region of interest" description="Disordered" evidence="7">
    <location>
        <begin position="467"/>
        <end position="494"/>
    </location>
</feature>
<evidence type="ECO:0008006" key="11">
    <source>
        <dbReference type="Google" id="ProtNLM"/>
    </source>
</evidence>
<evidence type="ECO:0000256" key="2">
    <source>
        <dbReference type="ARBA" id="ARBA00004240"/>
    </source>
</evidence>
<dbReference type="GO" id="GO:0016020">
    <property type="term" value="C:membrane"/>
    <property type="evidence" value="ECO:0007669"/>
    <property type="project" value="UniProtKB-SubCell"/>
</dbReference>
<comment type="subcellular location">
    <subcellularLocation>
        <location evidence="2">Endoplasmic reticulum</location>
    </subcellularLocation>
    <subcellularLocation>
        <location evidence="3">Membrane</location>
    </subcellularLocation>
    <subcellularLocation>
        <location evidence="1">Mitochondrion</location>
    </subcellularLocation>
</comment>
<sequence length="1050" mass="118132">MSHSLYSNPWFDQFQVISGATKYTLERCQNATKPLRQLYPDPNTESTASNAARVDIIAVHGLNPRGKNDRDHVLDTWRTPSGSQGHLWLRDDLPQHIPNTRIFLYEYNSTAIYGKDKYTFIDKADELLEAIRIKSNGIELRPILLLGHSIGGLLIRQALVNAHNNPRYTPIKDATTGLAFFATPHHGDLISMSLGGVVAKIAAAMGFQKGDNVLETLKDGSIFSDIMQEHGRHQLLKYDIISFWGAQDNVVPAKSARLDMPGDRENVVRLNADHSGVCKFGPTLEDQDNFKLVRGNIKALYENALEISKFNIMNAESIYAESTQSGLGETDGIFSPNLSRTNSSVTLSSLLSNTDIPETIVEQFLAILVWDDVLQPLYIEAFQGKTPHQRKRFEAKFVVLLERYRNDLVAQGPDDEEKRAVWLLQRQRKQFARFINELFSISGNLASLTSQEPDKLAETEQYLSRLNLRNDGVEGDQTDGADDNGADSTDEALTPYPNYKRLKRFLTDGTAFHNLQEGLRQLVRTEASEHLYTILESETDQENMVQKQNVKDISINENESEEFSKPLTTTNTDMAQLQSIHDRPADHIFMGKSHESTAETAPDPSAQRSESENMPRASPQIAGIIPPAILHRENSEPSSPTSSEPSERTHLLSKRRPNIPSLSMWKQIGQPFLSIAEFFGREKPLQEGKRRVRWTCRCGKRFYSDYSDFPGMGEPQNIHSGDVAVDAALAAQAWGNNLENSSQSIQNRLSSGNQNIEEEAQQDSQNADVLQTENHENLGAPQEEVSESWIFLCIPYKGIGKVARLLVHDQRDDKALFTAFRQAYFKRRGCWTRFWNLKAVTRVDFGMFHLIGHELAGKPTPGVWPCLELPHGRVKQLWSYKPCPITTNYKGEPEPPVPSSWMLHLWNYPDHTVVLDESTPIIGSIFSRTGPRDTPQADDPERQNERRDRIGLSHTAVLTATPKKLAWSVPRAGNEFPKLWGLFCEEGFRVSWIFFAILLVYLSASLAFAVAWYMEHRTGPQAGLGSFGVASWMVSLLALSITAWFAAVKD</sequence>
<keyword evidence="4" id="KW-0256">Endoplasmic reticulum</keyword>
<feature type="transmembrane region" description="Helical" evidence="8">
    <location>
        <begin position="992"/>
        <end position="1014"/>
    </location>
</feature>
<evidence type="ECO:0000256" key="7">
    <source>
        <dbReference type="SAM" id="MobiDB-lite"/>
    </source>
</evidence>
<dbReference type="EMBL" id="FJOG01000027">
    <property type="protein sequence ID" value="CZR64732.1"/>
    <property type="molecule type" value="Genomic_DNA"/>
</dbReference>
<feature type="compositionally biased region" description="Basic and acidic residues" evidence="7">
    <location>
        <begin position="939"/>
        <end position="948"/>
    </location>
</feature>
<gene>
    <name evidence="9" type="ORF">PAC_14631</name>
</gene>
<keyword evidence="8" id="KW-0812">Transmembrane</keyword>
<keyword evidence="6 8" id="KW-0472">Membrane</keyword>
<evidence type="ECO:0000256" key="8">
    <source>
        <dbReference type="SAM" id="Phobius"/>
    </source>
</evidence>
<dbReference type="Proteomes" id="UP000184330">
    <property type="component" value="Unassembled WGS sequence"/>
</dbReference>
<dbReference type="InterPro" id="IPR029058">
    <property type="entry name" value="AB_hydrolase_fold"/>
</dbReference>
<name>A0A1L7XI72_9HELO</name>
<dbReference type="GO" id="GO:0005783">
    <property type="term" value="C:endoplasmic reticulum"/>
    <property type="evidence" value="ECO:0007669"/>
    <property type="project" value="UniProtKB-SubCell"/>
</dbReference>
<evidence type="ECO:0000313" key="10">
    <source>
        <dbReference type="Proteomes" id="UP000184330"/>
    </source>
</evidence>
<evidence type="ECO:0000256" key="1">
    <source>
        <dbReference type="ARBA" id="ARBA00004173"/>
    </source>
</evidence>